<dbReference type="GO" id="GO:0008483">
    <property type="term" value="F:transaminase activity"/>
    <property type="evidence" value="ECO:0007669"/>
    <property type="project" value="UniProtKB-KW"/>
</dbReference>
<name>D4H1U2_DENA2</name>
<gene>
    <name evidence="7" type="ordered locus">Dacet_0113</name>
</gene>
<dbReference type="CDD" id="cd00609">
    <property type="entry name" value="AAT_like"/>
    <property type="match status" value="1"/>
</dbReference>
<keyword evidence="5" id="KW-0663">Pyridoxal phosphate</keyword>
<dbReference type="OrthoDB" id="9802328at2"/>
<evidence type="ECO:0000256" key="3">
    <source>
        <dbReference type="ARBA" id="ARBA00022576"/>
    </source>
</evidence>
<reference evidence="7 8" key="1">
    <citation type="journal article" date="2010" name="Stand. Genomic Sci.">
        <title>Complete genome sequence of Denitrovibrio acetiphilus type strain (N2460).</title>
        <authorList>
            <person name="Kiss H."/>
            <person name="Lang E."/>
            <person name="Lapidus A."/>
            <person name="Copeland A."/>
            <person name="Nolan M."/>
            <person name="Glavina Del Rio T."/>
            <person name="Chen F."/>
            <person name="Lucas S."/>
            <person name="Tice H."/>
            <person name="Cheng J.F."/>
            <person name="Han C."/>
            <person name="Goodwin L."/>
            <person name="Pitluck S."/>
            <person name="Liolios K."/>
            <person name="Pati A."/>
            <person name="Ivanova N."/>
            <person name="Mavromatis K."/>
            <person name="Chen A."/>
            <person name="Palaniappan K."/>
            <person name="Land M."/>
            <person name="Hauser L."/>
            <person name="Chang Y.J."/>
            <person name="Jeffries C.D."/>
            <person name="Detter J.C."/>
            <person name="Brettin T."/>
            <person name="Spring S."/>
            <person name="Rohde M."/>
            <person name="Goker M."/>
            <person name="Woyke T."/>
            <person name="Bristow J."/>
            <person name="Eisen J.A."/>
            <person name="Markowitz V."/>
            <person name="Hugenholtz P."/>
            <person name="Kyrpides N.C."/>
            <person name="Klenk H.P."/>
        </authorList>
    </citation>
    <scope>NUCLEOTIDE SEQUENCE [LARGE SCALE GENOMIC DNA]</scope>
    <source>
        <strain evidence="8">DSM 12809 / NBRC 114555 / N2460</strain>
    </source>
</reference>
<dbReference type="GO" id="GO:0006520">
    <property type="term" value="P:amino acid metabolic process"/>
    <property type="evidence" value="ECO:0007669"/>
    <property type="project" value="InterPro"/>
</dbReference>
<dbReference type="SUPFAM" id="SSF53383">
    <property type="entry name" value="PLP-dependent transferases"/>
    <property type="match status" value="1"/>
</dbReference>
<evidence type="ECO:0000313" key="7">
    <source>
        <dbReference type="EMBL" id="ADD66919.1"/>
    </source>
</evidence>
<dbReference type="eggNOG" id="COG0436">
    <property type="taxonomic scope" value="Bacteria"/>
</dbReference>
<evidence type="ECO:0000256" key="4">
    <source>
        <dbReference type="ARBA" id="ARBA00022679"/>
    </source>
</evidence>
<dbReference type="PaxDb" id="522772-Dacet_0113"/>
<accession>D4H1U2</accession>
<sequence length="374" mass="42451">MKRTENLTPFIVMDILQRANEIGDCIHFEVGQPDMAPSGGVLDGMREALDDGQFPYTPAKGIMPLREKISDFYKQYYRVQVSPERVMLTVGTSGAFLIAYSILVDIGEKLAFTDPGYPCYKNYSYVLGIDPVMIPVGAETNYQMTAGMLAEHENVKAVQISSPCNPTGNLYGKENLLGLIEYCKSKDIGFISDEIYHGLVYSGVKEHTALEFSDDAIVINGFSKYFCMPGARLGWMILPEKLVRPAEVVMQNLFISAPTMSQIGCVHAFDYKFLEDYKAEYEKRRDFLYNELKSIFKIDVVPEGAFYIWADISEYSDDCYNFALELLENARIAVTPGVDFGRNNTGKYIRFAYTRNIEHMAEGIRRLKEYLKQR</sequence>
<dbReference type="InterPro" id="IPR050596">
    <property type="entry name" value="AspAT/PAT-like"/>
</dbReference>
<dbReference type="HOGENOM" id="CLU_017584_4_3_0"/>
<evidence type="ECO:0000256" key="2">
    <source>
        <dbReference type="ARBA" id="ARBA00007441"/>
    </source>
</evidence>
<protein>
    <submittedName>
        <fullName evidence="7">Aminotransferase class I and II</fullName>
    </submittedName>
</protein>
<dbReference type="GO" id="GO:0030170">
    <property type="term" value="F:pyridoxal phosphate binding"/>
    <property type="evidence" value="ECO:0007669"/>
    <property type="project" value="InterPro"/>
</dbReference>
<dbReference type="InterPro" id="IPR015424">
    <property type="entry name" value="PyrdxlP-dep_Trfase"/>
</dbReference>
<dbReference type="RefSeq" id="WP_013009467.1">
    <property type="nucleotide sequence ID" value="NC_013943.1"/>
</dbReference>
<dbReference type="EMBL" id="CP001968">
    <property type="protein sequence ID" value="ADD66919.1"/>
    <property type="molecule type" value="Genomic_DNA"/>
</dbReference>
<feature type="domain" description="Aminotransferase class I/classII large" evidence="6">
    <location>
        <begin position="24"/>
        <end position="366"/>
    </location>
</feature>
<dbReference type="PANTHER" id="PTHR46383:SF2">
    <property type="entry name" value="AMINOTRANSFERASE"/>
    <property type="match status" value="1"/>
</dbReference>
<dbReference type="Proteomes" id="UP000002012">
    <property type="component" value="Chromosome"/>
</dbReference>
<keyword evidence="8" id="KW-1185">Reference proteome</keyword>
<dbReference type="InterPro" id="IPR004839">
    <property type="entry name" value="Aminotransferase_I/II_large"/>
</dbReference>
<dbReference type="AlphaFoldDB" id="D4H1U2"/>
<dbReference type="PANTHER" id="PTHR46383">
    <property type="entry name" value="ASPARTATE AMINOTRANSFERASE"/>
    <property type="match status" value="1"/>
</dbReference>
<comment type="similarity">
    <text evidence="2">Belongs to the class-I pyridoxal-phosphate-dependent aminotransferase family.</text>
</comment>
<dbReference type="InParanoid" id="D4H1U2"/>
<organism evidence="7 8">
    <name type="scientific">Denitrovibrio acetiphilus (strain DSM 12809 / NBRC 114555 / N2460)</name>
    <dbReference type="NCBI Taxonomy" id="522772"/>
    <lineage>
        <taxon>Bacteria</taxon>
        <taxon>Pseudomonadati</taxon>
        <taxon>Deferribacterota</taxon>
        <taxon>Deferribacteres</taxon>
        <taxon>Deferribacterales</taxon>
        <taxon>Geovibrionaceae</taxon>
        <taxon>Denitrovibrio</taxon>
    </lineage>
</organism>
<dbReference type="STRING" id="522772.Dacet_0113"/>
<keyword evidence="4 7" id="KW-0808">Transferase</keyword>
<evidence type="ECO:0000256" key="1">
    <source>
        <dbReference type="ARBA" id="ARBA00001933"/>
    </source>
</evidence>
<evidence type="ECO:0000313" key="8">
    <source>
        <dbReference type="Proteomes" id="UP000002012"/>
    </source>
</evidence>
<dbReference type="Gene3D" id="3.40.640.10">
    <property type="entry name" value="Type I PLP-dependent aspartate aminotransferase-like (Major domain)"/>
    <property type="match status" value="1"/>
</dbReference>
<dbReference type="InterPro" id="IPR015421">
    <property type="entry name" value="PyrdxlP-dep_Trfase_major"/>
</dbReference>
<evidence type="ECO:0000259" key="6">
    <source>
        <dbReference type="Pfam" id="PF00155"/>
    </source>
</evidence>
<dbReference type="KEGG" id="dap:Dacet_0113"/>
<keyword evidence="3 7" id="KW-0032">Aminotransferase</keyword>
<evidence type="ECO:0000256" key="5">
    <source>
        <dbReference type="ARBA" id="ARBA00022898"/>
    </source>
</evidence>
<comment type="cofactor">
    <cofactor evidence="1">
        <name>pyridoxal 5'-phosphate</name>
        <dbReference type="ChEBI" id="CHEBI:597326"/>
    </cofactor>
</comment>
<proteinExistence type="inferred from homology"/>
<dbReference type="Pfam" id="PF00155">
    <property type="entry name" value="Aminotran_1_2"/>
    <property type="match status" value="1"/>
</dbReference>